<dbReference type="Gene3D" id="1.10.10.60">
    <property type="entry name" value="Homeodomain-like"/>
    <property type="match status" value="2"/>
</dbReference>
<dbReference type="EMBL" id="SRYJ01000023">
    <property type="protein sequence ID" value="TGY69944.1"/>
    <property type="molecule type" value="Genomic_DNA"/>
</dbReference>
<dbReference type="SUPFAM" id="SSF51215">
    <property type="entry name" value="Regulatory protein AraC"/>
    <property type="match status" value="1"/>
</dbReference>
<evidence type="ECO:0000256" key="3">
    <source>
        <dbReference type="ARBA" id="ARBA00023163"/>
    </source>
</evidence>
<dbReference type="InterPro" id="IPR009057">
    <property type="entry name" value="Homeodomain-like_sf"/>
</dbReference>
<dbReference type="PANTHER" id="PTHR43280:SF2">
    <property type="entry name" value="HTH-TYPE TRANSCRIPTIONAL REGULATOR EXSA"/>
    <property type="match status" value="1"/>
</dbReference>
<dbReference type="InterPro" id="IPR018062">
    <property type="entry name" value="HTH_AraC-typ_CS"/>
</dbReference>
<dbReference type="Proteomes" id="UP000310760">
    <property type="component" value="Unassembled WGS sequence"/>
</dbReference>
<feature type="domain" description="HTH araC/xylS-type" evidence="4">
    <location>
        <begin position="189"/>
        <end position="287"/>
    </location>
</feature>
<evidence type="ECO:0000256" key="2">
    <source>
        <dbReference type="ARBA" id="ARBA00023125"/>
    </source>
</evidence>
<name>A0A4S2FLT5_9BACT</name>
<dbReference type="SMART" id="SM00342">
    <property type="entry name" value="HTH_ARAC"/>
    <property type="match status" value="1"/>
</dbReference>
<dbReference type="PANTHER" id="PTHR43280">
    <property type="entry name" value="ARAC-FAMILY TRANSCRIPTIONAL REGULATOR"/>
    <property type="match status" value="1"/>
</dbReference>
<comment type="caution">
    <text evidence="5">The sequence shown here is derived from an EMBL/GenBank/DDBJ whole genome shotgun (WGS) entry which is preliminary data.</text>
</comment>
<dbReference type="Pfam" id="PF02311">
    <property type="entry name" value="AraC_binding"/>
    <property type="match status" value="1"/>
</dbReference>
<reference evidence="5 6" key="1">
    <citation type="submission" date="2019-04" db="EMBL/GenBank/DDBJ databases">
        <title>Microbes associate with the intestines of laboratory mice.</title>
        <authorList>
            <person name="Navarre W."/>
            <person name="Wong E."/>
            <person name="Huang K."/>
            <person name="Tropini C."/>
            <person name="Ng K."/>
            <person name="Yu B."/>
        </authorList>
    </citation>
    <scope>NUCLEOTIDE SEQUENCE [LARGE SCALE GENOMIC DNA]</scope>
    <source>
        <strain evidence="5 6">NM22_B1</strain>
    </source>
</reference>
<proteinExistence type="predicted"/>
<keyword evidence="1" id="KW-0805">Transcription regulation</keyword>
<keyword evidence="2" id="KW-0238">DNA-binding</keyword>
<dbReference type="InterPro" id="IPR018060">
    <property type="entry name" value="HTH_AraC"/>
</dbReference>
<dbReference type="Gene3D" id="2.60.120.10">
    <property type="entry name" value="Jelly Rolls"/>
    <property type="match status" value="1"/>
</dbReference>
<dbReference type="Pfam" id="PF12833">
    <property type="entry name" value="HTH_18"/>
    <property type="match status" value="1"/>
</dbReference>
<dbReference type="PROSITE" id="PS01124">
    <property type="entry name" value="HTH_ARAC_FAMILY_2"/>
    <property type="match status" value="1"/>
</dbReference>
<organism evidence="5 6">
    <name type="scientific">Phocaeicola sartorii</name>
    <dbReference type="NCBI Taxonomy" id="671267"/>
    <lineage>
        <taxon>Bacteria</taxon>
        <taxon>Pseudomonadati</taxon>
        <taxon>Bacteroidota</taxon>
        <taxon>Bacteroidia</taxon>
        <taxon>Bacteroidales</taxon>
        <taxon>Bacteroidaceae</taxon>
        <taxon>Phocaeicola</taxon>
    </lineage>
</organism>
<dbReference type="AlphaFoldDB" id="A0A4S2FLT5"/>
<dbReference type="GO" id="GO:0003700">
    <property type="term" value="F:DNA-binding transcription factor activity"/>
    <property type="evidence" value="ECO:0007669"/>
    <property type="project" value="InterPro"/>
</dbReference>
<dbReference type="InterPro" id="IPR003313">
    <property type="entry name" value="AraC-bd"/>
</dbReference>
<sequence>MAVTVSNTYSLSMIYAGFKRVGTWWNYKNVISPFYRLYYIEKGNGKVYINNISYELTPGTLFLIPKFTFHSYECDDFMDHYYICFFDDLTGNAGIPNPMQLNLKVTAHSMDLDLMKRYLELNPYKHLMVSDPQRYDNDRMIYESHEEKISFCTARLMESNGILLQLFSRFVTEESIRKVTANSLYGKLDLAIQYVNKNLDKRISIIELADLMFITPDHFSKVFKKIIGMPPCEYIQMKRIERAQALLLTTNMSIMQIAESVGICNPSQFTRLFTKIAQCSPKEYRARQLSV</sequence>
<evidence type="ECO:0000313" key="6">
    <source>
        <dbReference type="Proteomes" id="UP000310760"/>
    </source>
</evidence>
<protein>
    <submittedName>
        <fullName evidence="5">Helix-turn-helix domain-containing protein</fullName>
    </submittedName>
</protein>
<dbReference type="GO" id="GO:0043565">
    <property type="term" value="F:sequence-specific DNA binding"/>
    <property type="evidence" value="ECO:0007669"/>
    <property type="project" value="InterPro"/>
</dbReference>
<evidence type="ECO:0000259" key="4">
    <source>
        <dbReference type="PROSITE" id="PS01124"/>
    </source>
</evidence>
<dbReference type="RefSeq" id="WP_135951745.1">
    <property type="nucleotide sequence ID" value="NZ_CAOOJZ010000041.1"/>
</dbReference>
<keyword evidence="3" id="KW-0804">Transcription</keyword>
<evidence type="ECO:0000256" key="1">
    <source>
        <dbReference type="ARBA" id="ARBA00023015"/>
    </source>
</evidence>
<accession>A0A4S2FLT5</accession>
<dbReference type="InterPro" id="IPR037923">
    <property type="entry name" value="HTH-like"/>
</dbReference>
<evidence type="ECO:0000313" key="5">
    <source>
        <dbReference type="EMBL" id="TGY69944.1"/>
    </source>
</evidence>
<dbReference type="SUPFAM" id="SSF46689">
    <property type="entry name" value="Homeodomain-like"/>
    <property type="match status" value="2"/>
</dbReference>
<gene>
    <name evidence="5" type="ORF">E5339_11300</name>
</gene>
<dbReference type="PROSITE" id="PS00041">
    <property type="entry name" value="HTH_ARAC_FAMILY_1"/>
    <property type="match status" value="1"/>
</dbReference>
<dbReference type="InterPro" id="IPR014710">
    <property type="entry name" value="RmlC-like_jellyroll"/>
</dbReference>